<keyword evidence="3" id="KW-1185">Reference proteome</keyword>
<dbReference type="STRING" id="37001.A0A1A9WHK2"/>
<dbReference type="GO" id="GO:0016491">
    <property type="term" value="F:oxidoreductase activity"/>
    <property type="evidence" value="ECO:0007669"/>
    <property type="project" value="InterPro"/>
</dbReference>
<protein>
    <recommendedName>
        <fullName evidence="4">Malate dehydrogenase</fullName>
    </recommendedName>
</protein>
<reference evidence="2" key="2">
    <citation type="submission" date="2020-05" db="UniProtKB">
        <authorList>
            <consortium name="EnsemblMetazoa"/>
        </authorList>
    </citation>
    <scope>IDENTIFICATION</scope>
    <source>
        <strain evidence="2">IAEA</strain>
    </source>
</reference>
<dbReference type="PANTHER" id="PTHR11091">
    <property type="entry name" value="OXIDOREDUCTASE-RELATED"/>
    <property type="match status" value="1"/>
</dbReference>
<dbReference type="VEuPathDB" id="VectorBase:GBRI020041"/>
<dbReference type="Pfam" id="PF02615">
    <property type="entry name" value="Ldh_2"/>
    <property type="match status" value="1"/>
</dbReference>
<accession>A0A1A9WHK2</accession>
<reference evidence="3" key="1">
    <citation type="submission" date="2014-03" db="EMBL/GenBank/DDBJ databases">
        <authorList>
            <person name="Aksoy S."/>
            <person name="Warren W."/>
            <person name="Wilson R.K."/>
        </authorList>
    </citation>
    <scope>NUCLEOTIDE SEQUENCE [LARGE SCALE GENOMIC DNA]</scope>
    <source>
        <strain evidence="3">IAEA</strain>
    </source>
</reference>
<name>A0A1A9WHK2_9MUSC</name>
<evidence type="ECO:0008006" key="4">
    <source>
        <dbReference type="Google" id="ProtNLM"/>
    </source>
</evidence>
<evidence type="ECO:0000313" key="2">
    <source>
        <dbReference type="EnsemblMetazoa" id="GBRI020041-PA"/>
    </source>
</evidence>
<dbReference type="InterPro" id="IPR036111">
    <property type="entry name" value="Mal/L-sulfo/L-lacto_DH-like_sf"/>
</dbReference>
<dbReference type="SUPFAM" id="SSF89733">
    <property type="entry name" value="L-sulfolactate dehydrogenase-like"/>
    <property type="match status" value="1"/>
</dbReference>
<evidence type="ECO:0000256" key="1">
    <source>
        <dbReference type="ARBA" id="ARBA00006056"/>
    </source>
</evidence>
<comment type="similarity">
    <text evidence="1">Belongs to the LDH2/MDH2 oxidoreductase family.</text>
</comment>
<evidence type="ECO:0000313" key="3">
    <source>
        <dbReference type="Proteomes" id="UP000091820"/>
    </source>
</evidence>
<dbReference type="PANTHER" id="PTHR11091:SF0">
    <property type="entry name" value="MALATE DEHYDROGENASE"/>
    <property type="match status" value="1"/>
</dbReference>
<dbReference type="Gene3D" id="1.10.1530.10">
    <property type="match status" value="1"/>
</dbReference>
<dbReference type="InterPro" id="IPR043144">
    <property type="entry name" value="Mal/L-sulf/L-lact_DH-like_ah"/>
</dbReference>
<proteinExistence type="inferred from homology"/>
<sequence>MFIYILRKTVTNATLMSKGRYVKYLCNYKALLFTYFLKAPRGLSSSTKLNFCKNDILRCSRELSTCANQKEHLVSISESRRFMTDCFKAFDVPQNHAEQQADLLVAADYRGHFSHGLNRLEHYLHYLNDVSTKSTDGGAVPKILKESSATAWVDGCNGLGAIWQLAIGNLT</sequence>
<dbReference type="Proteomes" id="UP000091820">
    <property type="component" value="Unassembled WGS sequence"/>
</dbReference>
<organism evidence="2 3">
    <name type="scientific">Glossina brevipalpis</name>
    <dbReference type="NCBI Taxonomy" id="37001"/>
    <lineage>
        <taxon>Eukaryota</taxon>
        <taxon>Metazoa</taxon>
        <taxon>Ecdysozoa</taxon>
        <taxon>Arthropoda</taxon>
        <taxon>Hexapoda</taxon>
        <taxon>Insecta</taxon>
        <taxon>Pterygota</taxon>
        <taxon>Neoptera</taxon>
        <taxon>Endopterygota</taxon>
        <taxon>Diptera</taxon>
        <taxon>Brachycera</taxon>
        <taxon>Muscomorpha</taxon>
        <taxon>Hippoboscoidea</taxon>
        <taxon>Glossinidae</taxon>
        <taxon>Glossina</taxon>
    </lineage>
</organism>
<dbReference type="InterPro" id="IPR003767">
    <property type="entry name" value="Malate/L-lactate_DH-like"/>
</dbReference>
<dbReference type="AlphaFoldDB" id="A0A1A9WHK2"/>
<dbReference type="EnsemblMetazoa" id="GBRI020041-RA">
    <property type="protein sequence ID" value="GBRI020041-PA"/>
    <property type="gene ID" value="GBRI020041"/>
</dbReference>